<evidence type="ECO:0000256" key="7">
    <source>
        <dbReference type="SAM" id="Phobius"/>
    </source>
</evidence>
<keyword evidence="2" id="KW-0813">Transport</keyword>
<name>A0ABR7WHS1_9ACTN</name>
<keyword evidence="5 7" id="KW-1133">Transmembrane helix</keyword>
<dbReference type="Pfam" id="PF03547">
    <property type="entry name" value="Mem_trans"/>
    <property type="match status" value="1"/>
</dbReference>
<evidence type="ECO:0000256" key="4">
    <source>
        <dbReference type="ARBA" id="ARBA00022692"/>
    </source>
</evidence>
<accession>A0ABR7WHS1</accession>
<feature type="transmembrane region" description="Helical" evidence="7">
    <location>
        <begin position="6"/>
        <end position="22"/>
    </location>
</feature>
<reference evidence="8 9" key="1">
    <citation type="submission" date="2020-09" db="EMBL/GenBank/DDBJ databases">
        <title>Novel species in genus Gordonia.</title>
        <authorList>
            <person name="Zhang G."/>
        </authorList>
    </citation>
    <scope>NUCLEOTIDE SEQUENCE [LARGE SCALE GENOMIC DNA]</scope>
    <source>
        <strain evidence="8 9">ON-33</strain>
    </source>
</reference>
<sequence length="315" mass="32882">MSGVVSGFTVIFIMVGIGYLLGRTRVLGDSAHEVLSRLVFFVCTPALLFHSLITSDLSVIFSTTLVIAGGSALAIGVIYVVVARLWLRAEIPELAIGGLASSYVNSVNLGLPIAIFVLDDASFIAPLLLFQILVYSPMALITLDLTVTDPATGTAPRTSTVRDAVVAPLTNPIVVGGVAGLVISAVGWMPPAAIMEPMKMLGNASVPGALLAFGLSLTGVAVFKKGQSPRRAIALASVLKVVAMPALVYVVARWGFGETGHQLFAQVVIAALPTAQNVLVYATRYRRGQIMARDTALITTLASIPVIGVIAFLLA</sequence>
<keyword evidence="4 7" id="KW-0812">Transmembrane</keyword>
<evidence type="ECO:0000256" key="6">
    <source>
        <dbReference type="ARBA" id="ARBA00023136"/>
    </source>
</evidence>
<dbReference type="InterPro" id="IPR004776">
    <property type="entry name" value="Mem_transp_PIN-like"/>
</dbReference>
<dbReference type="PANTHER" id="PTHR36838">
    <property type="entry name" value="AUXIN EFFLUX CARRIER FAMILY PROTEIN"/>
    <property type="match status" value="1"/>
</dbReference>
<feature type="transmembrane region" description="Helical" evidence="7">
    <location>
        <begin position="123"/>
        <end position="143"/>
    </location>
</feature>
<proteinExistence type="predicted"/>
<evidence type="ECO:0000256" key="2">
    <source>
        <dbReference type="ARBA" id="ARBA00022448"/>
    </source>
</evidence>
<feature type="transmembrane region" description="Helical" evidence="7">
    <location>
        <begin position="34"/>
        <end position="53"/>
    </location>
</feature>
<comment type="caution">
    <text evidence="8">The sequence shown here is derived from an EMBL/GenBank/DDBJ whole genome shotgun (WGS) entry which is preliminary data.</text>
</comment>
<feature type="transmembrane region" description="Helical" evidence="7">
    <location>
        <begin position="295"/>
        <end position="314"/>
    </location>
</feature>
<feature type="transmembrane region" description="Helical" evidence="7">
    <location>
        <begin position="164"/>
        <end position="188"/>
    </location>
</feature>
<dbReference type="EMBL" id="JACWMS010000003">
    <property type="protein sequence ID" value="MBD1321284.1"/>
    <property type="molecule type" value="Genomic_DNA"/>
</dbReference>
<evidence type="ECO:0000313" key="9">
    <source>
        <dbReference type="Proteomes" id="UP000602395"/>
    </source>
</evidence>
<keyword evidence="3" id="KW-1003">Cell membrane</keyword>
<dbReference type="Proteomes" id="UP000602395">
    <property type="component" value="Unassembled WGS sequence"/>
</dbReference>
<feature type="transmembrane region" description="Helical" evidence="7">
    <location>
        <begin position="200"/>
        <end position="223"/>
    </location>
</feature>
<organism evidence="8 9">
    <name type="scientific">Gordonia hankookensis</name>
    <dbReference type="NCBI Taxonomy" id="589403"/>
    <lineage>
        <taxon>Bacteria</taxon>
        <taxon>Bacillati</taxon>
        <taxon>Actinomycetota</taxon>
        <taxon>Actinomycetes</taxon>
        <taxon>Mycobacteriales</taxon>
        <taxon>Gordoniaceae</taxon>
        <taxon>Gordonia</taxon>
    </lineage>
</organism>
<gene>
    <name evidence="8" type="ORF">IDF66_16990</name>
</gene>
<protein>
    <submittedName>
        <fullName evidence="8">AEC family transporter</fullName>
    </submittedName>
</protein>
<evidence type="ECO:0000313" key="8">
    <source>
        <dbReference type="EMBL" id="MBD1321284.1"/>
    </source>
</evidence>
<feature type="transmembrane region" description="Helical" evidence="7">
    <location>
        <begin position="232"/>
        <end position="251"/>
    </location>
</feature>
<evidence type="ECO:0000256" key="5">
    <source>
        <dbReference type="ARBA" id="ARBA00022989"/>
    </source>
</evidence>
<feature type="transmembrane region" description="Helical" evidence="7">
    <location>
        <begin position="59"/>
        <end position="82"/>
    </location>
</feature>
<comment type="subcellular location">
    <subcellularLocation>
        <location evidence="1">Membrane</location>
        <topology evidence="1">Multi-pass membrane protein</topology>
    </subcellularLocation>
</comment>
<keyword evidence="9" id="KW-1185">Reference proteome</keyword>
<evidence type="ECO:0000256" key="3">
    <source>
        <dbReference type="ARBA" id="ARBA00022475"/>
    </source>
</evidence>
<feature type="transmembrane region" description="Helical" evidence="7">
    <location>
        <begin position="263"/>
        <end position="283"/>
    </location>
</feature>
<evidence type="ECO:0000256" key="1">
    <source>
        <dbReference type="ARBA" id="ARBA00004141"/>
    </source>
</evidence>
<dbReference type="RefSeq" id="WP_190267841.1">
    <property type="nucleotide sequence ID" value="NZ_BAABAD010000005.1"/>
</dbReference>
<feature type="transmembrane region" description="Helical" evidence="7">
    <location>
        <begin position="94"/>
        <end position="117"/>
    </location>
</feature>
<dbReference type="PANTHER" id="PTHR36838:SF1">
    <property type="entry name" value="SLR1864 PROTEIN"/>
    <property type="match status" value="1"/>
</dbReference>
<keyword evidence="6 7" id="KW-0472">Membrane</keyword>